<dbReference type="SUPFAM" id="SSF52833">
    <property type="entry name" value="Thioredoxin-like"/>
    <property type="match status" value="1"/>
</dbReference>
<dbReference type="InterPro" id="IPR001853">
    <property type="entry name" value="DSBA-like_thioredoxin_dom"/>
</dbReference>
<keyword evidence="3" id="KW-0413">Isomerase</keyword>
<dbReference type="PANTHER" id="PTHR13887:SF41">
    <property type="entry name" value="THIOREDOXIN SUPERFAMILY PROTEIN"/>
    <property type="match status" value="1"/>
</dbReference>
<evidence type="ECO:0000313" key="4">
    <source>
        <dbReference type="Proteomes" id="UP000315133"/>
    </source>
</evidence>
<dbReference type="InterPro" id="IPR036249">
    <property type="entry name" value="Thioredoxin-like_sf"/>
</dbReference>
<keyword evidence="4" id="KW-1185">Reference proteome</keyword>
<name>A0A543K7U0_9MICO</name>
<accession>A0A543K7U0</accession>
<dbReference type="Pfam" id="PF01323">
    <property type="entry name" value="DSBA"/>
    <property type="match status" value="1"/>
</dbReference>
<protein>
    <submittedName>
        <fullName evidence="3">Putative DsbA family dithiol-disulfide isomerase</fullName>
    </submittedName>
</protein>
<dbReference type="EMBL" id="VFPU01000002">
    <property type="protein sequence ID" value="TQM91151.1"/>
    <property type="molecule type" value="Genomic_DNA"/>
</dbReference>
<organism evidence="3 4">
    <name type="scientific">Ornithinimicrobium humiphilum</name>
    <dbReference type="NCBI Taxonomy" id="125288"/>
    <lineage>
        <taxon>Bacteria</taxon>
        <taxon>Bacillati</taxon>
        <taxon>Actinomycetota</taxon>
        <taxon>Actinomycetes</taxon>
        <taxon>Micrococcales</taxon>
        <taxon>Ornithinimicrobiaceae</taxon>
        <taxon>Ornithinimicrobium</taxon>
    </lineage>
</organism>
<feature type="region of interest" description="Disordered" evidence="1">
    <location>
        <begin position="220"/>
        <end position="243"/>
    </location>
</feature>
<dbReference type="Proteomes" id="UP000315133">
    <property type="component" value="Unassembled WGS sequence"/>
</dbReference>
<comment type="caution">
    <text evidence="3">The sequence shown here is derived from an EMBL/GenBank/DDBJ whole genome shotgun (WGS) entry which is preliminary data.</text>
</comment>
<evidence type="ECO:0000256" key="1">
    <source>
        <dbReference type="SAM" id="MobiDB-lite"/>
    </source>
</evidence>
<reference evidence="3 4" key="1">
    <citation type="submission" date="2019-06" db="EMBL/GenBank/DDBJ databases">
        <title>Sequencing the genomes of 1000 actinobacteria strains.</title>
        <authorList>
            <person name="Klenk H.-P."/>
        </authorList>
    </citation>
    <scope>NUCLEOTIDE SEQUENCE [LARGE SCALE GENOMIC DNA]</scope>
    <source>
        <strain evidence="3 4">DSM 12362</strain>
    </source>
</reference>
<dbReference type="Gene3D" id="3.40.30.10">
    <property type="entry name" value="Glutaredoxin"/>
    <property type="match status" value="1"/>
</dbReference>
<dbReference type="PANTHER" id="PTHR13887">
    <property type="entry name" value="GLUTATHIONE S-TRANSFERASE KAPPA"/>
    <property type="match status" value="1"/>
</dbReference>
<proteinExistence type="predicted"/>
<sequence length="243" mass="25969">MRIDVWSDIACPWCYIGKRRLESALASFPHADRVEVVWHSFQLDPTAPVPPVETSTSALARKYGGGPEQIAAMQDRVSSLAAAEGLDYQLERTLHLNTRDAHRLLHLALHEGGPELQGRLKEALLEAYFVRAGDVTDAALLEEIATGVGLAAEDVRRVLASDEFDAEVAADIDQARAYGASGVPFFVVDERYGISGAQPTEVFAGALERAWSERTPTLATVPGAGDADGSGVCGPDGCEVPQA</sequence>
<evidence type="ECO:0000259" key="2">
    <source>
        <dbReference type="Pfam" id="PF01323"/>
    </source>
</evidence>
<gene>
    <name evidence="3" type="ORF">FB476_2877</name>
</gene>
<dbReference type="RefSeq" id="WP_141820593.1">
    <property type="nucleotide sequence ID" value="NZ_BAAAIL010000001.1"/>
</dbReference>
<dbReference type="GO" id="GO:0016491">
    <property type="term" value="F:oxidoreductase activity"/>
    <property type="evidence" value="ECO:0007669"/>
    <property type="project" value="InterPro"/>
</dbReference>
<dbReference type="CDD" id="cd03024">
    <property type="entry name" value="DsbA_FrnE"/>
    <property type="match status" value="1"/>
</dbReference>
<dbReference type="AlphaFoldDB" id="A0A543K7U0"/>
<dbReference type="GO" id="GO:0016853">
    <property type="term" value="F:isomerase activity"/>
    <property type="evidence" value="ECO:0007669"/>
    <property type="project" value="UniProtKB-KW"/>
</dbReference>
<feature type="domain" description="DSBA-like thioredoxin" evidence="2">
    <location>
        <begin position="3"/>
        <end position="207"/>
    </location>
</feature>
<evidence type="ECO:0000313" key="3">
    <source>
        <dbReference type="EMBL" id="TQM91151.1"/>
    </source>
</evidence>
<dbReference type="OrthoDB" id="9799122at2"/>